<keyword evidence="3" id="KW-1003">Cell membrane</keyword>
<name>A0A222MX95_9BACT</name>
<dbReference type="KEGG" id="cavi:CAV_0509"/>
<proteinExistence type="inferred from homology"/>
<feature type="domain" description="Tripartite ATP-independent periplasmic transporters DctQ component" evidence="10">
    <location>
        <begin position="47"/>
        <end position="181"/>
    </location>
</feature>
<gene>
    <name evidence="11" type="ORF">CAV_0509</name>
</gene>
<dbReference type="PANTHER" id="PTHR35011">
    <property type="entry name" value="2,3-DIKETO-L-GULONATE TRAP TRANSPORTER SMALL PERMEASE PROTEIN YIAM"/>
    <property type="match status" value="1"/>
</dbReference>
<dbReference type="PANTHER" id="PTHR35011:SF2">
    <property type="entry name" value="2,3-DIKETO-L-GULONATE TRAP TRANSPORTER SMALL PERMEASE PROTEIN YIAM"/>
    <property type="match status" value="1"/>
</dbReference>
<dbReference type="InterPro" id="IPR007387">
    <property type="entry name" value="TRAP_DctQ"/>
</dbReference>
<keyword evidence="12" id="KW-1185">Reference proteome</keyword>
<evidence type="ECO:0000256" key="8">
    <source>
        <dbReference type="ARBA" id="ARBA00038436"/>
    </source>
</evidence>
<evidence type="ECO:0000256" key="4">
    <source>
        <dbReference type="ARBA" id="ARBA00022519"/>
    </source>
</evidence>
<organism evidence="11 12">
    <name type="scientific">Campylobacter avium LMG 24591</name>
    <dbReference type="NCBI Taxonomy" id="522484"/>
    <lineage>
        <taxon>Bacteria</taxon>
        <taxon>Pseudomonadati</taxon>
        <taxon>Campylobacterota</taxon>
        <taxon>Epsilonproteobacteria</taxon>
        <taxon>Campylobacterales</taxon>
        <taxon>Campylobacteraceae</taxon>
        <taxon>Campylobacter</taxon>
    </lineage>
</organism>
<dbReference type="GO" id="GO:0005886">
    <property type="term" value="C:plasma membrane"/>
    <property type="evidence" value="ECO:0007669"/>
    <property type="project" value="UniProtKB-SubCell"/>
</dbReference>
<sequence>MCFLSLLKKPFLWAHHSKGVNAFFDVLDKIIAGINKNVAVIGLALGIAITAVNVAIRYIATFYPDIGSLTWAEEVARYCFLWSAFFGAAYGFRKGVHISVTTIIEMFPPALAKACVLFAHILSSVFLAYMFYASIEVCLLNKEMGYMSEALHSVPLFYFLLCLPISFLGATYRSIEKIYEVSFTDARYVVKNAEAEMIHDMVIKD</sequence>
<feature type="transmembrane region" description="Helical" evidence="9">
    <location>
        <begin position="155"/>
        <end position="172"/>
    </location>
</feature>
<evidence type="ECO:0000256" key="1">
    <source>
        <dbReference type="ARBA" id="ARBA00004429"/>
    </source>
</evidence>
<dbReference type="EMBL" id="CP022347">
    <property type="protein sequence ID" value="ASQ30176.1"/>
    <property type="molecule type" value="Genomic_DNA"/>
</dbReference>
<evidence type="ECO:0000313" key="12">
    <source>
        <dbReference type="Proteomes" id="UP000201169"/>
    </source>
</evidence>
<dbReference type="InterPro" id="IPR055348">
    <property type="entry name" value="DctQ"/>
</dbReference>
<evidence type="ECO:0000256" key="2">
    <source>
        <dbReference type="ARBA" id="ARBA00022448"/>
    </source>
</evidence>
<dbReference type="AlphaFoldDB" id="A0A222MX95"/>
<keyword evidence="6 9" id="KW-1133">Transmembrane helix</keyword>
<evidence type="ECO:0000256" key="6">
    <source>
        <dbReference type="ARBA" id="ARBA00022989"/>
    </source>
</evidence>
<comment type="subcellular location">
    <subcellularLocation>
        <location evidence="1">Cell inner membrane</location>
        <topology evidence="1">Multi-pass membrane protein</topology>
    </subcellularLocation>
</comment>
<keyword evidence="7 9" id="KW-0472">Membrane</keyword>
<dbReference type="Proteomes" id="UP000201169">
    <property type="component" value="Chromosome"/>
</dbReference>
<evidence type="ECO:0000256" key="9">
    <source>
        <dbReference type="SAM" id="Phobius"/>
    </source>
</evidence>
<reference evidence="11 12" key="1">
    <citation type="submission" date="2017-07" db="EMBL/GenBank/DDBJ databases">
        <title>Analysis of two Campylobacter avium genomes and identification of a novel hippuricase gene.</title>
        <authorList>
            <person name="Miller W.G."/>
            <person name="Chapman M.H."/>
            <person name="Yee E."/>
            <person name="Revez J."/>
            <person name="Bono J.L."/>
            <person name="Rossi M."/>
        </authorList>
    </citation>
    <scope>NUCLEOTIDE SEQUENCE [LARGE SCALE GENOMIC DNA]</scope>
    <source>
        <strain evidence="11 12">LMG 24591</strain>
    </source>
</reference>
<accession>A0A222MX95</accession>
<dbReference type="RefSeq" id="WP_186821775.1">
    <property type="nucleotide sequence ID" value="NZ_CP022347.1"/>
</dbReference>
<evidence type="ECO:0000256" key="5">
    <source>
        <dbReference type="ARBA" id="ARBA00022692"/>
    </source>
</evidence>
<keyword evidence="4" id="KW-0997">Cell inner membrane</keyword>
<dbReference type="Pfam" id="PF04290">
    <property type="entry name" value="DctQ"/>
    <property type="match status" value="1"/>
</dbReference>
<evidence type="ECO:0000256" key="7">
    <source>
        <dbReference type="ARBA" id="ARBA00023136"/>
    </source>
</evidence>
<protein>
    <submittedName>
        <fullName evidence="11">TRAP dicarboxylate transporter DctPQM, permease subunit DctQ</fullName>
    </submittedName>
</protein>
<feature type="transmembrane region" description="Helical" evidence="9">
    <location>
        <begin position="75"/>
        <end position="93"/>
    </location>
</feature>
<feature type="transmembrane region" description="Helical" evidence="9">
    <location>
        <begin position="114"/>
        <end position="135"/>
    </location>
</feature>
<keyword evidence="2" id="KW-0813">Transport</keyword>
<evidence type="ECO:0000256" key="3">
    <source>
        <dbReference type="ARBA" id="ARBA00022475"/>
    </source>
</evidence>
<feature type="transmembrane region" description="Helical" evidence="9">
    <location>
        <begin position="38"/>
        <end position="60"/>
    </location>
</feature>
<evidence type="ECO:0000313" key="11">
    <source>
        <dbReference type="EMBL" id="ASQ30176.1"/>
    </source>
</evidence>
<dbReference type="GO" id="GO:0015740">
    <property type="term" value="P:C4-dicarboxylate transport"/>
    <property type="evidence" value="ECO:0007669"/>
    <property type="project" value="TreeGrafter"/>
</dbReference>
<comment type="similarity">
    <text evidence="8">Belongs to the TRAP transporter small permease family.</text>
</comment>
<keyword evidence="5 9" id="KW-0812">Transmembrane</keyword>
<dbReference type="GO" id="GO:0022857">
    <property type="term" value="F:transmembrane transporter activity"/>
    <property type="evidence" value="ECO:0007669"/>
    <property type="project" value="TreeGrafter"/>
</dbReference>
<evidence type="ECO:0000259" key="10">
    <source>
        <dbReference type="Pfam" id="PF04290"/>
    </source>
</evidence>